<dbReference type="EMBL" id="NRSJ01000021">
    <property type="protein sequence ID" value="MBK1705350.1"/>
    <property type="molecule type" value="Genomic_DNA"/>
</dbReference>
<reference evidence="2" key="1">
    <citation type="submission" date="2017-08" db="EMBL/GenBank/DDBJ databases">
        <authorList>
            <person name="Imhoff J.F."/>
            <person name="Rahn T."/>
            <person name="Kuenzel S."/>
            <person name="Neulinger S.C."/>
        </authorList>
    </citation>
    <scope>NUCLEOTIDE SEQUENCE</scope>
    <source>
        <strain evidence="2">DSM 11080</strain>
    </source>
</reference>
<dbReference type="PROSITE" id="PS51257">
    <property type="entry name" value="PROKAR_LIPOPROTEIN"/>
    <property type="match status" value="1"/>
</dbReference>
<evidence type="ECO:0000256" key="1">
    <source>
        <dbReference type="SAM" id="MobiDB-lite"/>
    </source>
</evidence>
<feature type="compositionally biased region" description="Basic and acidic residues" evidence="1">
    <location>
        <begin position="174"/>
        <end position="185"/>
    </location>
</feature>
<comment type="caution">
    <text evidence="2">The sequence shown here is derived from an EMBL/GenBank/DDBJ whole genome shotgun (WGS) entry which is preliminary data.</text>
</comment>
<reference evidence="2" key="2">
    <citation type="journal article" date="2020" name="Microorganisms">
        <title>Osmotic Adaptation and Compatible Solute Biosynthesis of Phototrophic Bacteria as Revealed from Genome Analyses.</title>
        <authorList>
            <person name="Imhoff J.F."/>
            <person name="Rahn T."/>
            <person name="Kunzel S."/>
            <person name="Keller A."/>
            <person name="Neulinger S.C."/>
        </authorList>
    </citation>
    <scope>NUCLEOTIDE SEQUENCE</scope>
    <source>
        <strain evidence="2">DSM 11080</strain>
    </source>
</reference>
<feature type="compositionally biased region" description="Acidic residues" evidence="1">
    <location>
        <begin position="201"/>
        <end position="210"/>
    </location>
</feature>
<keyword evidence="3" id="KW-1185">Reference proteome</keyword>
<name>A0AAJ0XAQ1_9GAMM</name>
<proteinExistence type="predicted"/>
<evidence type="ECO:0000313" key="3">
    <source>
        <dbReference type="Proteomes" id="UP001296776"/>
    </source>
</evidence>
<sequence>MADHPVRNLVGLASLTIAAAFSLAGCGSEPRMSEPLTQLGNPFSRPSESGFRAMAKASCGDKSVGETTVAELMEGDTVFNDLTSALYRGDISNDEFLNQVLLAHPAANANVPATGCIIDQLAQCFAEECKAQANAEQAATEQPAQNETEELAAGVDVDPVDLPSTTPLTDPVMESDRDSGRDSGRDSVTNRSEADQVETTPAEEEPTPLP</sequence>
<feature type="region of interest" description="Disordered" evidence="1">
    <location>
        <begin position="140"/>
        <end position="210"/>
    </location>
</feature>
<protein>
    <submittedName>
        <fullName evidence="2">Uncharacterized protein</fullName>
    </submittedName>
</protein>
<organism evidence="2 3">
    <name type="scientific">Halochromatium glycolicum</name>
    <dbReference type="NCBI Taxonomy" id="85075"/>
    <lineage>
        <taxon>Bacteria</taxon>
        <taxon>Pseudomonadati</taxon>
        <taxon>Pseudomonadota</taxon>
        <taxon>Gammaproteobacteria</taxon>
        <taxon>Chromatiales</taxon>
        <taxon>Chromatiaceae</taxon>
        <taxon>Halochromatium</taxon>
    </lineage>
</organism>
<accession>A0AAJ0XAQ1</accession>
<dbReference type="Proteomes" id="UP001296776">
    <property type="component" value="Unassembled WGS sequence"/>
</dbReference>
<evidence type="ECO:0000313" key="2">
    <source>
        <dbReference type="EMBL" id="MBK1705350.1"/>
    </source>
</evidence>
<dbReference type="AlphaFoldDB" id="A0AAJ0XAQ1"/>
<gene>
    <name evidence="2" type="ORF">CKO40_12530</name>
</gene>